<evidence type="ECO:0000256" key="4">
    <source>
        <dbReference type="ARBA" id="ARBA00022824"/>
    </source>
</evidence>
<keyword evidence="5 11" id="KW-1133">Transmembrane helix</keyword>
<dbReference type="PANTHER" id="PTHR31651:SF6">
    <property type="entry name" value="PROTEIN PIN-LIKES 1-LIKE"/>
    <property type="match status" value="1"/>
</dbReference>
<feature type="region of interest" description="Disordered" evidence="10">
    <location>
        <begin position="1"/>
        <end position="29"/>
    </location>
</feature>
<dbReference type="GO" id="GO:0080162">
    <property type="term" value="P:endoplasmic reticulum to cytosol auxin transport"/>
    <property type="evidence" value="ECO:0007669"/>
    <property type="project" value="InterPro"/>
</dbReference>
<evidence type="ECO:0000313" key="12">
    <source>
        <dbReference type="EMBL" id="KAJ9541229.1"/>
    </source>
</evidence>
<feature type="compositionally biased region" description="Basic and acidic residues" evidence="10">
    <location>
        <begin position="16"/>
        <end position="29"/>
    </location>
</feature>
<feature type="transmembrane region" description="Helical" evidence="11">
    <location>
        <begin position="331"/>
        <end position="351"/>
    </location>
</feature>
<evidence type="ECO:0000256" key="10">
    <source>
        <dbReference type="SAM" id="MobiDB-lite"/>
    </source>
</evidence>
<dbReference type="Proteomes" id="UP001172457">
    <property type="component" value="Chromosome 7"/>
</dbReference>
<evidence type="ECO:0000256" key="8">
    <source>
        <dbReference type="ARBA" id="ARBA00025100"/>
    </source>
</evidence>
<evidence type="ECO:0000256" key="6">
    <source>
        <dbReference type="ARBA" id="ARBA00023136"/>
    </source>
</evidence>
<feature type="transmembrane region" description="Helical" evidence="11">
    <location>
        <begin position="592"/>
        <end position="613"/>
    </location>
</feature>
<keyword evidence="4" id="KW-0256">Endoplasmic reticulum</keyword>
<proteinExistence type="inferred from homology"/>
<keyword evidence="7" id="KW-0927">Auxin signaling pathway</keyword>
<evidence type="ECO:0000256" key="9">
    <source>
        <dbReference type="ARBA" id="ARBA00025752"/>
    </source>
</evidence>
<dbReference type="InterPro" id="IPR004776">
    <property type="entry name" value="Mem_transp_PIN-like"/>
</dbReference>
<feature type="transmembrane region" description="Helical" evidence="11">
    <location>
        <begin position="214"/>
        <end position="235"/>
    </location>
</feature>
<gene>
    <name evidence="12" type="ORF">OSB04_027735</name>
</gene>
<feature type="transmembrane region" description="Helical" evidence="11">
    <location>
        <begin position="913"/>
        <end position="934"/>
    </location>
</feature>
<feature type="region of interest" description="Disordered" evidence="10">
    <location>
        <begin position="289"/>
        <end position="309"/>
    </location>
</feature>
<feature type="transmembrane region" description="Helical" evidence="11">
    <location>
        <begin position="625"/>
        <end position="646"/>
    </location>
</feature>
<dbReference type="GO" id="GO:0009734">
    <property type="term" value="P:auxin-activated signaling pathway"/>
    <property type="evidence" value="ECO:0007669"/>
    <property type="project" value="UniProtKB-KW"/>
</dbReference>
<name>A0AA38SE61_9ASTR</name>
<feature type="transmembrane region" description="Helical" evidence="11">
    <location>
        <begin position="371"/>
        <end position="389"/>
    </location>
</feature>
<feature type="transmembrane region" description="Helical" evidence="11">
    <location>
        <begin position="768"/>
        <end position="791"/>
    </location>
</feature>
<comment type="similarity">
    <text evidence="9">Belongs to the auxin efflux carrier (TC 2.A.69.2) family.</text>
</comment>
<evidence type="ECO:0000313" key="13">
    <source>
        <dbReference type="Proteomes" id="UP001172457"/>
    </source>
</evidence>
<feature type="transmembrane region" description="Helical" evidence="11">
    <location>
        <begin position="877"/>
        <end position="901"/>
    </location>
</feature>
<dbReference type="Pfam" id="PF03547">
    <property type="entry name" value="Mem_trans"/>
    <property type="match status" value="2"/>
</dbReference>
<feature type="transmembrane region" description="Helical" evidence="11">
    <location>
        <begin position="441"/>
        <end position="459"/>
    </location>
</feature>
<evidence type="ECO:0000256" key="11">
    <source>
        <dbReference type="SAM" id="Phobius"/>
    </source>
</evidence>
<organism evidence="12 13">
    <name type="scientific">Centaurea solstitialis</name>
    <name type="common">yellow star-thistle</name>
    <dbReference type="NCBI Taxonomy" id="347529"/>
    <lineage>
        <taxon>Eukaryota</taxon>
        <taxon>Viridiplantae</taxon>
        <taxon>Streptophyta</taxon>
        <taxon>Embryophyta</taxon>
        <taxon>Tracheophyta</taxon>
        <taxon>Spermatophyta</taxon>
        <taxon>Magnoliopsida</taxon>
        <taxon>eudicotyledons</taxon>
        <taxon>Gunneridae</taxon>
        <taxon>Pentapetalae</taxon>
        <taxon>asterids</taxon>
        <taxon>campanulids</taxon>
        <taxon>Asterales</taxon>
        <taxon>Asteraceae</taxon>
        <taxon>Carduoideae</taxon>
        <taxon>Cardueae</taxon>
        <taxon>Centaureinae</taxon>
        <taxon>Centaurea</taxon>
    </lineage>
</organism>
<feature type="transmembrane region" description="Helical" evidence="11">
    <location>
        <begin position="533"/>
        <end position="555"/>
    </location>
</feature>
<keyword evidence="2" id="KW-0813">Transport</keyword>
<accession>A0AA38SE61</accession>
<dbReference type="EMBL" id="JARYMX010000007">
    <property type="protein sequence ID" value="KAJ9541229.1"/>
    <property type="molecule type" value="Genomic_DNA"/>
</dbReference>
<feature type="transmembrane region" description="Helical" evidence="11">
    <location>
        <begin position="108"/>
        <end position="128"/>
    </location>
</feature>
<dbReference type="PANTHER" id="PTHR31651">
    <property type="match status" value="1"/>
</dbReference>
<reference evidence="12" key="1">
    <citation type="submission" date="2023-03" db="EMBL/GenBank/DDBJ databases">
        <title>Chromosome-scale reference genome and RAD-based genetic map of yellow starthistle (Centaurea solstitialis) reveal putative structural variation and QTLs associated with invader traits.</title>
        <authorList>
            <person name="Reatini B."/>
            <person name="Cang F.A."/>
            <person name="Jiang Q."/>
            <person name="Mckibben M.T.W."/>
            <person name="Barker M.S."/>
            <person name="Rieseberg L.H."/>
            <person name="Dlugosch K.M."/>
        </authorList>
    </citation>
    <scope>NUCLEOTIDE SEQUENCE</scope>
    <source>
        <strain evidence="12">CAN-66</strain>
        <tissue evidence="12">Leaf</tissue>
    </source>
</reference>
<feature type="transmembrane region" description="Helical" evidence="11">
    <location>
        <begin position="140"/>
        <end position="161"/>
    </location>
</feature>
<feature type="transmembrane region" description="Helical" evidence="11">
    <location>
        <begin position="73"/>
        <end position="96"/>
    </location>
</feature>
<dbReference type="InterPro" id="IPR045033">
    <property type="entry name" value="PILS1/3/4/5/7"/>
</dbReference>
<evidence type="ECO:0000256" key="7">
    <source>
        <dbReference type="ARBA" id="ARBA00023294"/>
    </source>
</evidence>
<comment type="function">
    <text evidence="8">Involved in cellular auxin homeostasis by regulating auxin metabolism. Regulates intracellular auxin accumulation at the endoplasmic reticulum and thus auxin availability for nuclear auxin signaling.</text>
</comment>
<feature type="transmembrane region" description="Helical" evidence="11">
    <location>
        <begin position="471"/>
        <end position="492"/>
    </location>
</feature>
<evidence type="ECO:0000256" key="1">
    <source>
        <dbReference type="ARBA" id="ARBA00004477"/>
    </source>
</evidence>
<feature type="compositionally biased region" description="Basic residues" evidence="10">
    <location>
        <begin position="43"/>
        <end position="58"/>
    </location>
</feature>
<feature type="region of interest" description="Disordered" evidence="10">
    <location>
        <begin position="41"/>
        <end position="61"/>
    </location>
</feature>
<feature type="compositionally biased region" description="Acidic residues" evidence="10">
    <location>
        <begin position="289"/>
        <end position="304"/>
    </location>
</feature>
<keyword evidence="6 11" id="KW-0472">Membrane</keyword>
<evidence type="ECO:0000256" key="2">
    <source>
        <dbReference type="ARBA" id="ARBA00022448"/>
    </source>
</evidence>
<comment type="subcellular location">
    <subcellularLocation>
        <location evidence="1">Endoplasmic reticulum membrane</location>
        <topology evidence="1">Multi-pass membrane protein</topology>
    </subcellularLocation>
</comment>
<evidence type="ECO:0000256" key="5">
    <source>
        <dbReference type="ARBA" id="ARBA00022989"/>
    </source>
</evidence>
<sequence>MTNCSQLAERAVTGGTDRKENVRGGERMSREEVKRIMAERAVRRGKRRRRRRRKPPPYKKREAAKEQMAVVDLFVVALIPVLKTLVITAVGLLLAVDRVNILGDAARHHLNNVVFYVFIPALVGGSLADTVTASSIASLWFMPVNILLTFIIGSALGWLLVKITRTPQHLHGLVIGSCAAGNLGNLLLIIIPAVCEESHSPFGDKLTCATNGQALVSLSMAIGAIYIWTYVYNIIRAYGNVSGKDLSKASTISIDCSGKTLDMFNENYTESLLQARRASFEGCEAPVDEEYSDVEEQSNESEDDEGKKETKLTKIKQHLDLVLDKINLKMWLTPSTIATIVGLLIGVVSPIRKLMIGDNAPLRVIDSSASLLGQATVPAMTLIVGANLFKGLKKSGVGLWLVIGILFVRYVALPLVGIGIVKAAHHVGFVGSDSLYQFVLLIQYSLPPAMAIGTITQLFEVGESECSVIMLWTYVVASVALTLWSTLFMWLVQLGFAPTTFLAILSRAKHVPLRSIIAKMGLLDLFSAATMPVLKLLIVTGLGSFLALDSIDILGQTTRKQVNNIVFFVFSPALVVSNLANTITLKSIISMWFMPVNVLLTYIIGSALAWLLVVIIRPPQHLKGLIIGACAAGNLGNLPLVIIPAVCQEKGSPFGDPDVCHQYAMAYASLSLALAAVFFWSYVYNLVRVFSVDSQHSGNIGVAPLKQEDLTENLLPSSSSSAGIKEMQRLFFALVVSRFDLIYLLQCNLHQVLLDSVKQKLGKFSRQVNLKAIFAPATIGAIMGFFVGTIAPVRRLLIGTTAPLRVIQDSASLIGDATVPTMTLIVGGNLLKGLKGSGVSLSVVFGIVCVRYVLLPVFGILIVKGALYLGLVAADPLYLFALMIQFAVPPAMNIGTVTQLFGAGESECSVILLWTYCLASISLTLWSMLFMWLVA</sequence>
<dbReference type="GO" id="GO:0005789">
    <property type="term" value="C:endoplasmic reticulum membrane"/>
    <property type="evidence" value="ECO:0007669"/>
    <property type="project" value="UniProtKB-SubCell"/>
</dbReference>
<feature type="transmembrane region" description="Helical" evidence="11">
    <location>
        <begin position="173"/>
        <end position="194"/>
    </location>
</feature>
<evidence type="ECO:0008006" key="14">
    <source>
        <dbReference type="Google" id="ProtNLM"/>
    </source>
</evidence>
<keyword evidence="13" id="KW-1185">Reference proteome</keyword>
<feature type="transmembrane region" description="Helical" evidence="11">
    <location>
        <begin position="666"/>
        <end position="687"/>
    </location>
</feature>
<keyword evidence="3 11" id="KW-0812">Transmembrane</keyword>
<comment type="caution">
    <text evidence="12">The sequence shown here is derived from an EMBL/GenBank/DDBJ whole genome shotgun (WGS) entry which is preliminary data.</text>
</comment>
<protein>
    <recommendedName>
        <fullName evidence="14">Protein PIN-LIKES 3</fullName>
    </recommendedName>
</protein>
<feature type="transmembrane region" description="Helical" evidence="11">
    <location>
        <begin position="562"/>
        <end position="580"/>
    </location>
</feature>
<feature type="transmembrane region" description="Helical" evidence="11">
    <location>
        <begin position="396"/>
        <end position="421"/>
    </location>
</feature>
<feature type="transmembrane region" description="Helical" evidence="11">
    <location>
        <begin position="843"/>
        <end position="871"/>
    </location>
</feature>
<evidence type="ECO:0000256" key="3">
    <source>
        <dbReference type="ARBA" id="ARBA00022692"/>
    </source>
</evidence>
<dbReference type="AlphaFoldDB" id="A0AA38SE61"/>